<evidence type="ECO:0000256" key="1">
    <source>
        <dbReference type="SAM" id="MobiDB-lite"/>
    </source>
</evidence>
<name>B8A3D4_MAIZE</name>
<protein>
    <submittedName>
        <fullName evidence="2">Uncharacterized protein</fullName>
    </submittedName>
</protein>
<dbReference type="EMBL" id="BT085780">
    <property type="protein sequence ID" value="ACR36133.1"/>
    <property type="molecule type" value="mRNA"/>
</dbReference>
<organism evidence="2">
    <name type="scientific">Zea mays</name>
    <name type="common">Maize</name>
    <dbReference type="NCBI Taxonomy" id="4577"/>
    <lineage>
        <taxon>Eukaryota</taxon>
        <taxon>Viridiplantae</taxon>
        <taxon>Streptophyta</taxon>
        <taxon>Embryophyta</taxon>
        <taxon>Tracheophyta</taxon>
        <taxon>Spermatophyta</taxon>
        <taxon>Magnoliopsida</taxon>
        <taxon>Liliopsida</taxon>
        <taxon>Poales</taxon>
        <taxon>Poaceae</taxon>
        <taxon>PACMAD clade</taxon>
        <taxon>Panicoideae</taxon>
        <taxon>Andropogonodae</taxon>
        <taxon>Andropogoneae</taxon>
        <taxon>Tripsacinae</taxon>
        <taxon>Zea</taxon>
    </lineage>
</organism>
<feature type="compositionally biased region" description="Low complexity" evidence="1">
    <location>
        <begin position="106"/>
        <end position="127"/>
    </location>
</feature>
<sequence length="136" mass="13380">MRSQRSSSKAAAVSNTCGKLVAARTAASKWSPLPEVARPCSASFHHLYPGTPSRGTPGAWSPSCAIFSAAVSRDTRSAARCAGASVTSQNARPSDASADDGPHENGGSPATASTGAAPCSAASVTSSSASVAAAML</sequence>
<reference evidence="2" key="2">
    <citation type="submission" date="2012-06" db="EMBL/GenBank/DDBJ databases">
        <authorList>
            <person name="Yu Y."/>
            <person name="Currie J."/>
            <person name="Lomeli R."/>
            <person name="Angelova A."/>
            <person name="Collura K."/>
            <person name="Wissotski M."/>
            <person name="Campos D."/>
            <person name="Kudrna D."/>
            <person name="Golser W."/>
            <person name="Ashely E."/>
            <person name="Descour A."/>
            <person name="Fernandes J."/>
            <person name="Soderlund C."/>
            <person name="Walbot V."/>
        </authorList>
    </citation>
    <scope>NUCLEOTIDE SEQUENCE</scope>
    <source>
        <strain evidence="2">B73</strain>
    </source>
</reference>
<feature type="region of interest" description="Disordered" evidence="1">
    <location>
        <begin position="78"/>
        <end position="127"/>
    </location>
</feature>
<dbReference type="EMBL" id="BT056076">
    <property type="protein sequence ID" value="ACL54683.1"/>
    <property type="molecule type" value="mRNA"/>
</dbReference>
<dbReference type="AlphaFoldDB" id="B8A3D4"/>
<reference evidence="2" key="1">
    <citation type="journal article" date="2009" name="PLoS Genet.">
        <title>Sequencing, mapping, and analysis of 27,455 maize full-length cDNAs.</title>
        <authorList>
            <person name="Soderlund C."/>
            <person name="Descour A."/>
            <person name="Kudrna D."/>
            <person name="Bomhoff M."/>
            <person name="Boyd L."/>
            <person name="Currie J."/>
            <person name="Angelova A."/>
            <person name="Collura K."/>
            <person name="Wissotski M."/>
            <person name="Ashley E."/>
            <person name="Morrow D."/>
            <person name="Fernandes J."/>
            <person name="Walbot V."/>
            <person name="Yu Y."/>
        </authorList>
    </citation>
    <scope>NUCLEOTIDE SEQUENCE</scope>
    <source>
        <strain evidence="2">B73</strain>
    </source>
</reference>
<proteinExistence type="evidence at transcript level"/>
<evidence type="ECO:0000313" key="2">
    <source>
        <dbReference type="EMBL" id="ACL54683.1"/>
    </source>
</evidence>
<accession>B8A3D4</accession>